<keyword evidence="1" id="KW-1133">Transmembrane helix</keyword>
<proteinExistence type="predicted"/>
<accession>A0AAV5TK16</accession>
<keyword evidence="1" id="KW-0812">Transmembrane</keyword>
<dbReference type="Pfam" id="PF10318">
    <property type="entry name" value="7TM_GPCR_Srh"/>
    <property type="match status" value="1"/>
</dbReference>
<dbReference type="EMBL" id="BTSX01000004">
    <property type="protein sequence ID" value="GMS94705.1"/>
    <property type="molecule type" value="Genomic_DNA"/>
</dbReference>
<dbReference type="InterPro" id="IPR019422">
    <property type="entry name" value="7TM_GPCR_serpentine_rcpt_Srh"/>
</dbReference>
<keyword evidence="1" id="KW-0472">Membrane</keyword>
<organism evidence="2 3">
    <name type="scientific">Pristionchus entomophagus</name>
    <dbReference type="NCBI Taxonomy" id="358040"/>
    <lineage>
        <taxon>Eukaryota</taxon>
        <taxon>Metazoa</taxon>
        <taxon>Ecdysozoa</taxon>
        <taxon>Nematoda</taxon>
        <taxon>Chromadorea</taxon>
        <taxon>Rhabditida</taxon>
        <taxon>Rhabditina</taxon>
        <taxon>Diplogasteromorpha</taxon>
        <taxon>Diplogasteroidea</taxon>
        <taxon>Neodiplogasteridae</taxon>
        <taxon>Pristionchus</taxon>
    </lineage>
</organism>
<feature type="transmembrane region" description="Helical" evidence="1">
    <location>
        <begin position="56"/>
        <end position="75"/>
    </location>
</feature>
<feature type="transmembrane region" description="Helical" evidence="1">
    <location>
        <begin position="145"/>
        <end position="168"/>
    </location>
</feature>
<evidence type="ECO:0000313" key="2">
    <source>
        <dbReference type="EMBL" id="GMS94705.1"/>
    </source>
</evidence>
<gene>
    <name evidence="2" type="ORF">PENTCL1PPCAC_16880</name>
</gene>
<comment type="caution">
    <text evidence="2">The sequence shown here is derived from an EMBL/GenBank/DDBJ whole genome shotgun (WGS) entry which is preliminary data.</text>
</comment>
<evidence type="ECO:0000256" key="1">
    <source>
        <dbReference type="SAM" id="Phobius"/>
    </source>
</evidence>
<evidence type="ECO:0008006" key="4">
    <source>
        <dbReference type="Google" id="ProtNLM"/>
    </source>
</evidence>
<feature type="non-terminal residue" evidence="2">
    <location>
        <position position="229"/>
    </location>
</feature>
<sequence>GFALNAYLLVSLFRLARMSRNIYLYPLFVSCIEGLFLCLSVGVMDFVNTFRDGNMICVLMGPLVPYFCGICVNSLNVDIDSSDFDLTISQFIQNLFEIGVNETIQVFGVGSRNMTLNVNYSVLFLFNSSSLIGGLQGDKDILTTLILYGFIPYPCSYSIIIVMMTLTWKRLSSHGAKQSCRTIKMQRQFFMMQILQSVLPLAILVPPFIMVIYGLCKGADLGLATLPGS</sequence>
<dbReference type="Proteomes" id="UP001432027">
    <property type="component" value="Unassembled WGS sequence"/>
</dbReference>
<dbReference type="AlphaFoldDB" id="A0AAV5TK16"/>
<feature type="transmembrane region" description="Helical" evidence="1">
    <location>
        <begin position="22"/>
        <end position="44"/>
    </location>
</feature>
<feature type="transmembrane region" description="Helical" evidence="1">
    <location>
        <begin position="189"/>
        <end position="213"/>
    </location>
</feature>
<reference evidence="2" key="1">
    <citation type="submission" date="2023-10" db="EMBL/GenBank/DDBJ databases">
        <title>Genome assembly of Pristionchus species.</title>
        <authorList>
            <person name="Yoshida K."/>
            <person name="Sommer R.J."/>
        </authorList>
    </citation>
    <scope>NUCLEOTIDE SEQUENCE</scope>
    <source>
        <strain evidence="2">RS0144</strain>
    </source>
</reference>
<evidence type="ECO:0000313" key="3">
    <source>
        <dbReference type="Proteomes" id="UP001432027"/>
    </source>
</evidence>
<name>A0AAV5TK16_9BILA</name>
<protein>
    <recommendedName>
        <fullName evidence="4">G protein-coupled receptor</fullName>
    </recommendedName>
</protein>
<feature type="non-terminal residue" evidence="2">
    <location>
        <position position="1"/>
    </location>
</feature>
<keyword evidence="3" id="KW-1185">Reference proteome</keyword>